<feature type="transmembrane region" description="Helical" evidence="1">
    <location>
        <begin position="137"/>
        <end position="160"/>
    </location>
</feature>
<feature type="transmembrane region" description="Helical" evidence="1">
    <location>
        <begin position="294"/>
        <end position="319"/>
    </location>
</feature>
<accession>A0A2N5V0X1</accession>
<feature type="transmembrane region" description="Helical" evidence="1">
    <location>
        <begin position="331"/>
        <end position="357"/>
    </location>
</feature>
<dbReference type="AlphaFoldDB" id="A0A2N5V0X1"/>
<dbReference type="Proteomes" id="UP000235392">
    <property type="component" value="Unassembled WGS sequence"/>
</dbReference>
<dbReference type="EMBL" id="PGCI01000066">
    <property type="protein sequence ID" value="PLW43587.1"/>
    <property type="molecule type" value="Genomic_DNA"/>
</dbReference>
<name>A0A2N5V0X1_9BASI</name>
<keyword evidence="1" id="KW-0812">Transmembrane</keyword>
<proteinExistence type="predicted"/>
<sequence length="388" mass="43126">MATSNSSSIPVELFENICRFINLYHAAPSAEARLAAFIVRDSPSSTLRALFCFIAVIMLWVILICCASIITRWRRGSLWFVRSLHKNDGAYFTPHVGSMFALTSIFSALGVGLLICYELNFWDGKVLPNPLFVQTLVWYPVWLGSFCMVWGAAIAALSLLNQPEVRNSTLGLENVKKIQMSSRMWNILVVGLPVMISIALIGSVIYANSPAPSWIKQELIFGDGTFSTATAITPRCKNAEQKVTPLTISLPLEIAGSPVVHLDPNIPAYQVQKRQQQAWNRPRSNGNTNNSYRALIFSSISYTIVTIGTTFLTIWGTIVPDVVLKDGKVRMQFIVILLVLFAFYGISINLGILYQAWSTSRKLVSSPKSTKPKYLNFSLKSFGIRGKQ</sequence>
<evidence type="ECO:0000256" key="1">
    <source>
        <dbReference type="SAM" id="Phobius"/>
    </source>
</evidence>
<protein>
    <submittedName>
        <fullName evidence="2">Uncharacterized protein</fullName>
    </submittedName>
</protein>
<evidence type="ECO:0000313" key="3">
    <source>
        <dbReference type="Proteomes" id="UP000235392"/>
    </source>
</evidence>
<gene>
    <name evidence="2" type="ORF">PCASD_11425</name>
</gene>
<reference evidence="2 3" key="1">
    <citation type="submission" date="2017-11" db="EMBL/GenBank/DDBJ databases">
        <title>De novo assembly and phasing of dikaryotic genomes from two isolates of Puccinia coronata f. sp. avenae, the causal agent of oat crown rust.</title>
        <authorList>
            <person name="Miller M.E."/>
            <person name="Zhang Y."/>
            <person name="Omidvar V."/>
            <person name="Sperschneider J."/>
            <person name="Schwessinger B."/>
            <person name="Raley C."/>
            <person name="Palmer J.M."/>
            <person name="Garnica D."/>
            <person name="Upadhyaya N."/>
            <person name="Rathjen J."/>
            <person name="Taylor J.M."/>
            <person name="Park R.F."/>
            <person name="Dodds P.N."/>
            <person name="Hirsch C.D."/>
            <person name="Kianian S.F."/>
            <person name="Figueroa M."/>
        </authorList>
    </citation>
    <scope>NUCLEOTIDE SEQUENCE [LARGE SCALE GENOMIC DNA]</scope>
    <source>
        <strain evidence="2">12SD80</strain>
    </source>
</reference>
<organism evidence="2 3">
    <name type="scientific">Puccinia coronata f. sp. avenae</name>
    <dbReference type="NCBI Taxonomy" id="200324"/>
    <lineage>
        <taxon>Eukaryota</taxon>
        <taxon>Fungi</taxon>
        <taxon>Dikarya</taxon>
        <taxon>Basidiomycota</taxon>
        <taxon>Pucciniomycotina</taxon>
        <taxon>Pucciniomycetes</taxon>
        <taxon>Pucciniales</taxon>
        <taxon>Pucciniaceae</taxon>
        <taxon>Puccinia</taxon>
    </lineage>
</organism>
<keyword evidence="1" id="KW-1133">Transmembrane helix</keyword>
<feature type="transmembrane region" description="Helical" evidence="1">
    <location>
        <begin position="91"/>
        <end position="117"/>
    </location>
</feature>
<keyword evidence="1" id="KW-0472">Membrane</keyword>
<comment type="caution">
    <text evidence="2">The sequence shown here is derived from an EMBL/GenBank/DDBJ whole genome shotgun (WGS) entry which is preliminary data.</text>
</comment>
<feature type="transmembrane region" description="Helical" evidence="1">
    <location>
        <begin position="185"/>
        <end position="207"/>
    </location>
</feature>
<evidence type="ECO:0000313" key="2">
    <source>
        <dbReference type="EMBL" id="PLW43587.1"/>
    </source>
</evidence>
<feature type="transmembrane region" description="Helical" evidence="1">
    <location>
        <begin position="47"/>
        <end position="70"/>
    </location>
</feature>